<organism evidence="1 2">
    <name type="scientific">Pseudoduganella guangdongensis</name>
    <dbReference type="NCBI Taxonomy" id="2692179"/>
    <lineage>
        <taxon>Bacteria</taxon>
        <taxon>Pseudomonadati</taxon>
        <taxon>Pseudomonadota</taxon>
        <taxon>Betaproteobacteria</taxon>
        <taxon>Burkholderiales</taxon>
        <taxon>Oxalobacteraceae</taxon>
        <taxon>Telluria group</taxon>
        <taxon>Pseudoduganella</taxon>
    </lineage>
</organism>
<dbReference type="Proteomes" id="UP000448575">
    <property type="component" value="Unassembled WGS sequence"/>
</dbReference>
<dbReference type="EMBL" id="WWCJ01000007">
    <property type="protein sequence ID" value="MYN02765.1"/>
    <property type="molecule type" value="Genomic_DNA"/>
</dbReference>
<accession>A0A6N9HIZ5</accession>
<evidence type="ECO:0000313" key="1">
    <source>
        <dbReference type="EMBL" id="MYN02765.1"/>
    </source>
</evidence>
<dbReference type="AlphaFoldDB" id="A0A6N9HIZ5"/>
<gene>
    <name evidence="1" type="ORF">GTP41_11710</name>
</gene>
<evidence type="ECO:0000313" key="2">
    <source>
        <dbReference type="Proteomes" id="UP000448575"/>
    </source>
</evidence>
<dbReference type="RefSeq" id="WP_161025758.1">
    <property type="nucleotide sequence ID" value="NZ_WWCJ01000007.1"/>
</dbReference>
<proteinExistence type="predicted"/>
<comment type="caution">
    <text evidence="1">The sequence shown here is derived from an EMBL/GenBank/DDBJ whole genome shotgun (WGS) entry which is preliminary data.</text>
</comment>
<keyword evidence="2" id="KW-1185">Reference proteome</keyword>
<name>A0A6N9HIZ5_9BURK</name>
<reference evidence="1 2" key="1">
    <citation type="submission" date="2019-12" db="EMBL/GenBank/DDBJ databases">
        <title>Novel species isolated from a subtropical stream in China.</title>
        <authorList>
            <person name="Lu H."/>
        </authorList>
    </citation>
    <scope>NUCLEOTIDE SEQUENCE [LARGE SCALE GENOMIC DNA]</scope>
    <source>
        <strain evidence="1 2">DS3</strain>
    </source>
</reference>
<protein>
    <submittedName>
        <fullName evidence="1">Uncharacterized protein</fullName>
    </submittedName>
</protein>
<sequence length="83" mass="8851">MLSNFATTERYAEACGVPKSAIERELTSSVKLLRACLEARGVPAAKIEQTLQNGAKLGEQMLPAVQKDPAFCPRIKSGFGKAG</sequence>